<dbReference type="AlphaFoldDB" id="A0A4R1AYZ1"/>
<protein>
    <submittedName>
        <fullName evidence="4">GNAT family N-acetyltransferase</fullName>
    </submittedName>
</protein>
<dbReference type="Pfam" id="PF00583">
    <property type="entry name" value="Acetyltransf_1"/>
    <property type="match status" value="1"/>
</dbReference>
<dbReference type="PANTHER" id="PTHR43420">
    <property type="entry name" value="ACETYLTRANSFERASE"/>
    <property type="match status" value="1"/>
</dbReference>
<dbReference type="PROSITE" id="PS51186">
    <property type="entry name" value="GNAT"/>
    <property type="match status" value="1"/>
</dbReference>
<dbReference type="InterPro" id="IPR000182">
    <property type="entry name" value="GNAT_dom"/>
</dbReference>
<feature type="domain" description="N-acetyltransferase" evidence="3">
    <location>
        <begin position="157"/>
        <end position="293"/>
    </location>
</feature>
<name>A0A4R1AYZ1_9BACI</name>
<sequence>MPLLGDFYQAVTKGKKVVFWWIGPEENWQNVYCAFENEQMVGKGQVEVIHVVRDGFPQESKHTIYLNLKVLPKRESDYELYKELYEKLYNRALELKQLLSANYQTILCVGNFRTEVRNNQFFVEEKGFKHLNTLYTMKRDLKKRIESVNLVQPELHWEYWKMSSIEEEKEYLEVEAEIWPDAALGINRLRDYKNNKFWTSITIRDKGAIIASAMAWQEDEMGVIEEVFVRKHWRKQGIAKFLLTTALTYLKEKGLKGAKLMVDTENEKALNLYKSVGFEVTDEENRFFIELNC</sequence>
<proteinExistence type="predicted"/>
<evidence type="ECO:0000256" key="1">
    <source>
        <dbReference type="ARBA" id="ARBA00022679"/>
    </source>
</evidence>
<keyword evidence="5" id="KW-1185">Reference proteome</keyword>
<dbReference type="InterPro" id="IPR050680">
    <property type="entry name" value="YpeA/RimI_acetyltransf"/>
</dbReference>
<reference evidence="4 5" key="1">
    <citation type="submission" date="2019-03" db="EMBL/GenBank/DDBJ databases">
        <authorList>
            <person name="Jensen L."/>
            <person name="Storgaard J."/>
            <person name="Sulaj E."/>
            <person name="Schramm A."/>
            <person name="Marshall I.P.G."/>
        </authorList>
    </citation>
    <scope>NUCLEOTIDE SEQUENCE [LARGE SCALE GENOMIC DNA]</scope>
    <source>
        <strain evidence="4 5">2017H2G3</strain>
    </source>
</reference>
<dbReference type="InterPro" id="IPR016181">
    <property type="entry name" value="Acyl_CoA_acyltransferase"/>
</dbReference>
<dbReference type="Proteomes" id="UP000293846">
    <property type="component" value="Unassembled WGS sequence"/>
</dbReference>
<dbReference type="SUPFAM" id="SSF55729">
    <property type="entry name" value="Acyl-CoA N-acyltransferases (Nat)"/>
    <property type="match status" value="1"/>
</dbReference>
<gene>
    <name evidence="4" type="ORF">E0Y62_18885</name>
</gene>
<evidence type="ECO:0000256" key="2">
    <source>
        <dbReference type="ARBA" id="ARBA00023315"/>
    </source>
</evidence>
<organism evidence="4 5">
    <name type="scientific">Cytobacillus praedii</name>
    <dbReference type="NCBI Taxonomy" id="1742358"/>
    <lineage>
        <taxon>Bacteria</taxon>
        <taxon>Bacillati</taxon>
        <taxon>Bacillota</taxon>
        <taxon>Bacilli</taxon>
        <taxon>Bacillales</taxon>
        <taxon>Bacillaceae</taxon>
        <taxon>Cytobacillus</taxon>
    </lineage>
</organism>
<dbReference type="OrthoDB" id="1897483at2"/>
<keyword evidence="2" id="KW-0012">Acyltransferase</keyword>
<dbReference type="GO" id="GO:0016747">
    <property type="term" value="F:acyltransferase activity, transferring groups other than amino-acyl groups"/>
    <property type="evidence" value="ECO:0007669"/>
    <property type="project" value="InterPro"/>
</dbReference>
<evidence type="ECO:0000259" key="3">
    <source>
        <dbReference type="PROSITE" id="PS51186"/>
    </source>
</evidence>
<dbReference type="EMBL" id="SJTH01000031">
    <property type="protein sequence ID" value="TCJ02542.1"/>
    <property type="molecule type" value="Genomic_DNA"/>
</dbReference>
<dbReference type="Gene3D" id="3.40.630.30">
    <property type="match status" value="1"/>
</dbReference>
<keyword evidence="1 4" id="KW-0808">Transferase</keyword>
<comment type="caution">
    <text evidence="4">The sequence shown here is derived from an EMBL/GenBank/DDBJ whole genome shotgun (WGS) entry which is preliminary data.</text>
</comment>
<accession>A0A4R1AYZ1</accession>
<evidence type="ECO:0000313" key="5">
    <source>
        <dbReference type="Proteomes" id="UP000293846"/>
    </source>
</evidence>
<dbReference type="STRING" id="1742358.GCA_001439605_04074"/>
<evidence type="ECO:0000313" key="4">
    <source>
        <dbReference type="EMBL" id="TCJ02542.1"/>
    </source>
</evidence>
<dbReference type="CDD" id="cd04301">
    <property type="entry name" value="NAT_SF"/>
    <property type="match status" value="1"/>
</dbReference>